<proteinExistence type="predicted"/>
<feature type="transmembrane region" description="Helical" evidence="1">
    <location>
        <begin position="6"/>
        <end position="28"/>
    </location>
</feature>
<keyword evidence="1" id="KW-0472">Membrane</keyword>
<evidence type="ECO:0000313" key="2">
    <source>
        <dbReference type="EMBL" id="KAA9035507.1"/>
    </source>
</evidence>
<protein>
    <recommendedName>
        <fullName evidence="4">DUF3592 domain-containing protein</fullName>
    </recommendedName>
</protein>
<name>A0A5J5IBD8_9BACT</name>
<dbReference type="Proteomes" id="UP000326903">
    <property type="component" value="Unassembled WGS sequence"/>
</dbReference>
<keyword evidence="1" id="KW-0812">Transmembrane</keyword>
<sequence length="137" mass="15819">MKITKLQAGTMVFFLLVILFILIAVPLFKKRLIQNHKISNATITDCSYGGRTHVGTITSIYNFYYNKKMIDGIAAFNSSELNFKDAKLLFVGKAFPVAYNPDNPNNNYLLIRPKDFKKFNYSFPDSLHWIVRYVHSK</sequence>
<reference evidence="2 3" key="1">
    <citation type="submission" date="2019-09" db="EMBL/GenBank/DDBJ databases">
        <title>Draft genome sequence of Ginsengibacter sp. BR5-29.</title>
        <authorList>
            <person name="Im W.-T."/>
        </authorList>
    </citation>
    <scope>NUCLEOTIDE SEQUENCE [LARGE SCALE GENOMIC DNA]</scope>
    <source>
        <strain evidence="2 3">BR5-29</strain>
    </source>
</reference>
<gene>
    <name evidence="2" type="ORF">FW778_21345</name>
</gene>
<evidence type="ECO:0008006" key="4">
    <source>
        <dbReference type="Google" id="ProtNLM"/>
    </source>
</evidence>
<dbReference type="EMBL" id="VYQF01000012">
    <property type="protein sequence ID" value="KAA9035507.1"/>
    <property type="molecule type" value="Genomic_DNA"/>
</dbReference>
<evidence type="ECO:0000256" key="1">
    <source>
        <dbReference type="SAM" id="Phobius"/>
    </source>
</evidence>
<dbReference type="RefSeq" id="WP_150416927.1">
    <property type="nucleotide sequence ID" value="NZ_VYQF01000012.1"/>
</dbReference>
<keyword evidence="3" id="KW-1185">Reference proteome</keyword>
<dbReference type="AlphaFoldDB" id="A0A5J5IBD8"/>
<comment type="caution">
    <text evidence="2">The sequence shown here is derived from an EMBL/GenBank/DDBJ whole genome shotgun (WGS) entry which is preliminary data.</text>
</comment>
<organism evidence="2 3">
    <name type="scientific">Ginsengibacter hankyongi</name>
    <dbReference type="NCBI Taxonomy" id="2607284"/>
    <lineage>
        <taxon>Bacteria</taxon>
        <taxon>Pseudomonadati</taxon>
        <taxon>Bacteroidota</taxon>
        <taxon>Chitinophagia</taxon>
        <taxon>Chitinophagales</taxon>
        <taxon>Chitinophagaceae</taxon>
        <taxon>Ginsengibacter</taxon>
    </lineage>
</organism>
<evidence type="ECO:0000313" key="3">
    <source>
        <dbReference type="Proteomes" id="UP000326903"/>
    </source>
</evidence>
<accession>A0A5J5IBD8</accession>
<keyword evidence="1" id="KW-1133">Transmembrane helix</keyword>